<evidence type="ECO:0000313" key="1">
    <source>
        <dbReference type="EMBL" id="MED6225112.1"/>
    </source>
</evidence>
<organism evidence="1 2">
    <name type="scientific">Stylosanthes scabra</name>
    <dbReference type="NCBI Taxonomy" id="79078"/>
    <lineage>
        <taxon>Eukaryota</taxon>
        <taxon>Viridiplantae</taxon>
        <taxon>Streptophyta</taxon>
        <taxon>Embryophyta</taxon>
        <taxon>Tracheophyta</taxon>
        <taxon>Spermatophyta</taxon>
        <taxon>Magnoliopsida</taxon>
        <taxon>eudicotyledons</taxon>
        <taxon>Gunneridae</taxon>
        <taxon>Pentapetalae</taxon>
        <taxon>rosids</taxon>
        <taxon>fabids</taxon>
        <taxon>Fabales</taxon>
        <taxon>Fabaceae</taxon>
        <taxon>Papilionoideae</taxon>
        <taxon>50 kb inversion clade</taxon>
        <taxon>dalbergioids sensu lato</taxon>
        <taxon>Dalbergieae</taxon>
        <taxon>Pterocarpus clade</taxon>
        <taxon>Stylosanthes</taxon>
    </lineage>
</organism>
<proteinExistence type="predicted"/>
<dbReference type="Proteomes" id="UP001341840">
    <property type="component" value="Unassembled WGS sequence"/>
</dbReference>
<dbReference type="EMBL" id="JASCZI010273620">
    <property type="protein sequence ID" value="MED6225112.1"/>
    <property type="molecule type" value="Genomic_DNA"/>
</dbReference>
<keyword evidence="2" id="KW-1185">Reference proteome</keyword>
<accession>A0ABU6ZSY2</accession>
<feature type="non-terminal residue" evidence="1">
    <location>
        <position position="174"/>
    </location>
</feature>
<sequence length="174" mass="19607">MARTRSASLAKGKTKLYQPPMRVSPWLAALQCKDPVQPQTQTPDIPAEEIVKSILPPKKCLNYKMAGKAPPGRTPRPRVGDLAGSLHCTVSEKRWSSKSVMTRCNKRIQTWSKMPNQKIKLKRSLVNGTLTSYFKTGAELSQTWVLLDMTKDHLQQQSRQGTTLHLHRGPCNFQ</sequence>
<name>A0ABU6ZSY2_9FABA</name>
<protein>
    <submittedName>
        <fullName evidence="1">Uncharacterized protein</fullName>
    </submittedName>
</protein>
<gene>
    <name evidence="1" type="ORF">PIB30_090598</name>
</gene>
<comment type="caution">
    <text evidence="1">The sequence shown here is derived from an EMBL/GenBank/DDBJ whole genome shotgun (WGS) entry which is preliminary data.</text>
</comment>
<reference evidence="1 2" key="1">
    <citation type="journal article" date="2023" name="Plants (Basel)">
        <title>Bridging the Gap: Combining Genomics and Transcriptomics Approaches to Understand Stylosanthes scabra, an Orphan Legume from the Brazilian Caatinga.</title>
        <authorList>
            <person name="Ferreira-Neto J.R.C."/>
            <person name="da Silva M.D."/>
            <person name="Binneck E."/>
            <person name="de Melo N.F."/>
            <person name="da Silva R.H."/>
            <person name="de Melo A.L.T.M."/>
            <person name="Pandolfi V."/>
            <person name="Bustamante F.O."/>
            <person name="Brasileiro-Vidal A.C."/>
            <person name="Benko-Iseppon A.M."/>
        </authorList>
    </citation>
    <scope>NUCLEOTIDE SEQUENCE [LARGE SCALE GENOMIC DNA]</scope>
    <source>
        <tissue evidence="1">Leaves</tissue>
    </source>
</reference>
<evidence type="ECO:0000313" key="2">
    <source>
        <dbReference type="Proteomes" id="UP001341840"/>
    </source>
</evidence>